<organism evidence="2 3">
    <name type="scientific">Folsomia candida</name>
    <name type="common">Springtail</name>
    <dbReference type="NCBI Taxonomy" id="158441"/>
    <lineage>
        <taxon>Eukaryota</taxon>
        <taxon>Metazoa</taxon>
        <taxon>Ecdysozoa</taxon>
        <taxon>Arthropoda</taxon>
        <taxon>Hexapoda</taxon>
        <taxon>Collembola</taxon>
        <taxon>Entomobryomorpha</taxon>
        <taxon>Isotomoidea</taxon>
        <taxon>Isotomidae</taxon>
        <taxon>Proisotominae</taxon>
        <taxon>Folsomia</taxon>
    </lineage>
</organism>
<feature type="compositionally biased region" description="Pro residues" evidence="1">
    <location>
        <begin position="89"/>
        <end position="100"/>
    </location>
</feature>
<proteinExistence type="predicted"/>
<feature type="compositionally biased region" description="Polar residues" evidence="1">
    <location>
        <begin position="247"/>
        <end position="266"/>
    </location>
</feature>
<gene>
    <name evidence="2" type="ORF">Fcan01_22242</name>
</gene>
<feature type="region of interest" description="Disordered" evidence="1">
    <location>
        <begin position="1"/>
        <end position="282"/>
    </location>
</feature>
<feature type="compositionally biased region" description="Pro residues" evidence="1">
    <location>
        <begin position="267"/>
        <end position="280"/>
    </location>
</feature>
<feature type="compositionally biased region" description="Polar residues" evidence="1">
    <location>
        <begin position="159"/>
        <end position="172"/>
    </location>
</feature>
<dbReference type="Proteomes" id="UP000198287">
    <property type="component" value="Unassembled WGS sequence"/>
</dbReference>
<dbReference type="EMBL" id="LNIX01000024">
    <property type="protein sequence ID" value="OXA42840.1"/>
    <property type="molecule type" value="Genomic_DNA"/>
</dbReference>
<comment type="caution">
    <text evidence="2">The sequence shown here is derived from an EMBL/GenBank/DDBJ whole genome shotgun (WGS) entry which is preliminary data.</text>
</comment>
<keyword evidence="3" id="KW-1185">Reference proteome</keyword>
<protein>
    <submittedName>
        <fullName evidence="2">Uncharacterized protein</fullName>
    </submittedName>
</protein>
<evidence type="ECO:0000313" key="2">
    <source>
        <dbReference type="EMBL" id="OXA42840.1"/>
    </source>
</evidence>
<reference evidence="2 3" key="1">
    <citation type="submission" date="2015-12" db="EMBL/GenBank/DDBJ databases">
        <title>The genome of Folsomia candida.</title>
        <authorList>
            <person name="Faddeeva A."/>
            <person name="Derks M.F."/>
            <person name="Anvar Y."/>
            <person name="Smit S."/>
            <person name="Van Straalen N."/>
            <person name="Roelofs D."/>
        </authorList>
    </citation>
    <scope>NUCLEOTIDE SEQUENCE [LARGE SCALE GENOMIC DNA]</scope>
    <source>
        <strain evidence="2 3">VU population</strain>
        <tissue evidence="2">Whole body</tissue>
    </source>
</reference>
<sequence>MPPTTKTQFIPVRKHHSYTRLSSSSSSSNRPLAPHKKHDDPLPDENANFCSSDSRKPQAKTSSSWHTLGSTPSDENGVENIPPEQGTITPPPSQQTAPPPPRDHHVSLQRYWTPKNIRHENTTQKPASYPPPRDQLASSRPLRHHPGYGMPKNDRHENTAPQRSTLPTSRQTPDPRDHLVSLPGFRSLKHALHQNTAAQPSSPPTSHQMPPPPRDHLVSRMQKDARPENTAPSHQNPLHDYLVSLPGYQTPNKPTRPENTAPESTITPPPSHQTPPPPLPLDLASLPLPPLPGYRMPKHLRAKWQPRAAEECKLGAPFPPNFYWWHGIQFSHPFTPPDLYLTQYPGSVLLNHPCFTPREAEVRSRYGKLYFYFDPEPVELLEVQVEQLRKANEITIGHFNRAEKDGRVLQEEIFTGRKFFSNVSHQIAQWQRKTAEVENLRLKKRISDLEASLALEDAQINALSCAGCNMPIPLFISKLTTLRETTADKERLVTLLTDDIKQTKRVIKSANYLVANCIQSLRGVSDLILQIGYGQHRDAMEKARRKYTTFQSPDSDCGLTWDLQTVLGRKVNYTNSSDQMSQSFKSSE</sequence>
<evidence type="ECO:0000256" key="1">
    <source>
        <dbReference type="SAM" id="MobiDB-lite"/>
    </source>
</evidence>
<accession>A0A226DCI3</accession>
<feature type="compositionally biased region" description="Polar residues" evidence="1">
    <location>
        <begin position="59"/>
        <end position="74"/>
    </location>
</feature>
<name>A0A226DCI3_FOLCA</name>
<evidence type="ECO:0000313" key="3">
    <source>
        <dbReference type="Proteomes" id="UP000198287"/>
    </source>
</evidence>
<dbReference type="AlphaFoldDB" id="A0A226DCI3"/>
<feature type="compositionally biased region" description="Basic and acidic residues" evidence="1">
    <location>
        <begin position="213"/>
        <end position="227"/>
    </location>
</feature>